<proteinExistence type="predicted"/>
<organism evidence="1">
    <name type="scientific">freshwater metagenome</name>
    <dbReference type="NCBI Taxonomy" id="449393"/>
    <lineage>
        <taxon>unclassified sequences</taxon>
        <taxon>metagenomes</taxon>
        <taxon>ecological metagenomes</taxon>
    </lineage>
</organism>
<reference evidence="1" key="1">
    <citation type="submission" date="2020-05" db="EMBL/GenBank/DDBJ databases">
        <authorList>
            <person name="Chiriac C."/>
            <person name="Salcher M."/>
            <person name="Ghai R."/>
            <person name="Kavagutti S V."/>
        </authorList>
    </citation>
    <scope>NUCLEOTIDE SEQUENCE</scope>
</reference>
<accession>A0A6J6B2A4</accession>
<sequence length="147" mass="16617">MNESFTVEEIAELIRDEGYKALVTIDEDEDAFISSASDGAEWDVVMHGLSPFYGSISFRYLLFSKTDPIEECNKFNNDYRFLKLYRVVDEVAVKGKFYVRAEMDCDFAGGVSKLLVSATIRRWIALLPIAEDAIYGKLSSGLESENQ</sequence>
<dbReference type="InterPro" id="IPR019660">
    <property type="entry name" value="Put_sensory_transdc_reg_YbjN"/>
</dbReference>
<dbReference type="AlphaFoldDB" id="A0A6J6B2A4"/>
<dbReference type="EMBL" id="CAEZSE010000052">
    <property type="protein sequence ID" value="CAB4532794.1"/>
    <property type="molecule type" value="Genomic_DNA"/>
</dbReference>
<dbReference type="Pfam" id="PF10722">
    <property type="entry name" value="YbjN"/>
    <property type="match status" value="1"/>
</dbReference>
<evidence type="ECO:0000313" key="1">
    <source>
        <dbReference type="EMBL" id="CAB4532794.1"/>
    </source>
</evidence>
<gene>
    <name evidence="1" type="ORF">UFOPK1353_00448</name>
</gene>
<protein>
    <submittedName>
        <fullName evidence="1">Unannotated protein</fullName>
    </submittedName>
</protein>
<name>A0A6J6B2A4_9ZZZZ</name>